<feature type="region of interest" description="Disordered" evidence="1">
    <location>
        <begin position="321"/>
        <end position="342"/>
    </location>
</feature>
<dbReference type="PANTHER" id="PTHR37433">
    <property type="entry name" value="PROTEIN CBG25136-RELATED"/>
    <property type="match status" value="1"/>
</dbReference>
<feature type="domain" description="DUF7622" evidence="2">
    <location>
        <begin position="226"/>
        <end position="309"/>
    </location>
</feature>
<feature type="region of interest" description="Disordered" evidence="1">
    <location>
        <begin position="1"/>
        <end position="38"/>
    </location>
</feature>
<evidence type="ECO:0000259" key="2">
    <source>
        <dbReference type="Pfam" id="PF24602"/>
    </source>
</evidence>
<proteinExistence type="predicted"/>
<protein>
    <recommendedName>
        <fullName evidence="2">DUF7622 domain-containing protein</fullName>
    </recommendedName>
</protein>
<dbReference type="AlphaFoldDB" id="A0A914WR01"/>
<feature type="region of interest" description="Disordered" evidence="1">
    <location>
        <begin position="357"/>
        <end position="402"/>
    </location>
</feature>
<sequence>MKEEIDIEGGGGIDDPVRLMTKRRTSDSSPSKRAIGARRRMAPPPEQLRYLTCILSTCRHGNRVTEEKGVWAGIGRRRSGLTSRRWWTPLKISNSADAVCLMLSEAIEYDHLNRDAVTSACVANATSGTDCRASKCWYQREKSLVQPGITATDERHSCKSFTGDPSYRMMLGPLTDVLISNACYHMLNDVDAAGEVLGQTVCSCTGDYCNRQPVIVDINLPEAIKLVTCRMSPQSAQSDVDIGAACKGQYCYLQRATINGYDTPIEFYTKGCFNATGARDYLDIGYRRFDQATSSEETWVCDWDDCNKSLREAASAKRTATTALANDSISSPQSSSSSAMNESLPFSEAVTINPNASATSLPAQSSTESTAFSGTSPPAPTDQTLSGQMLSTSTMTSDDAPTESLDLLTSTAVSTGDATEASSLPSNGTASQVDEFSPLTTAKSSSRISFNPLTIFIIVTMFYSLLT</sequence>
<name>A0A914WR01_9BILA</name>
<evidence type="ECO:0000313" key="3">
    <source>
        <dbReference type="Proteomes" id="UP000887566"/>
    </source>
</evidence>
<dbReference type="WBParaSite" id="PSAMB.scaffold5080size12707.g25874.t1">
    <property type="protein sequence ID" value="PSAMB.scaffold5080size12707.g25874.t1"/>
    <property type="gene ID" value="PSAMB.scaffold5080size12707.g25874"/>
</dbReference>
<evidence type="ECO:0000256" key="1">
    <source>
        <dbReference type="SAM" id="MobiDB-lite"/>
    </source>
</evidence>
<reference evidence="4" key="1">
    <citation type="submission" date="2022-11" db="UniProtKB">
        <authorList>
            <consortium name="WormBaseParasite"/>
        </authorList>
    </citation>
    <scope>IDENTIFICATION</scope>
</reference>
<organism evidence="3 4">
    <name type="scientific">Plectus sambesii</name>
    <dbReference type="NCBI Taxonomy" id="2011161"/>
    <lineage>
        <taxon>Eukaryota</taxon>
        <taxon>Metazoa</taxon>
        <taxon>Ecdysozoa</taxon>
        <taxon>Nematoda</taxon>
        <taxon>Chromadorea</taxon>
        <taxon>Plectida</taxon>
        <taxon>Plectina</taxon>
        <taxon>Plectoidea</taxon>
        <taxon>Plectidae</taxon>
        <taxon>Plectus</taxon>
    </lineage>
</organism>
<evidence type="ECO:0000313" key="4">
    <source>
        <dbReference type="WBParaSite" id="PSAMB.scaffold5080size12707.g25874.t1"/>
    </source>
</evidence>
<dbReference type="Pfam" id="PF24602">
    <property type="entry name" value="DUF7622"/>
    <property type="match status" value="1"/>
</dbReference>
<feature type="compositionally biased region" description="Low complexity" evidence="1">
    <location>
        <begin position="328"/>
        <end position="342"/>
    </location>
</feature>
<dbReference type="Proteomes" id="UP000887566">
    <property type="component" value="Unplaced"/>
</dbReference>
<feature type="compositionally biased region" description="Polar residues" evidence="1">
    <location>
        <begin position="357"/>
        <end position="399"/>
    </location>
</feature>
<dbReference type="InterPro" id="IPR056039">
    <property type="entry name" value="DUF7622"/>
</dbReference>
<dbReference type="PANTHER" id="PTHR37433:SF5">
    <property type="entry name" value="DUF753 DOMAIN-CONTAINING PROTEIN-RELATED"/>
    <property type="match status" value="1"/>
</dbReference>
<accession>A0A914WR01</accession>
<keyword evidence="3" id="KW-1185">Reference proteome</keyword>